<keyword evidence="4" id="KW-1185">Reference proteome</keyword>
<dbReference type="SUPFAM" id="SSF55073">
    <property type="entry name" value="Nucleotide cyclase"/>
    <property type="match status" value="1"/>
</dbReference>
<dbReference type="PANTHER" id="PTHR43081:SF19">
    <property type="entry name" value="PH-SENSITIVE ADENYLATE CYCLASE RV1264"/>
    <property type="match status" value="1"/>
</dbReference>
<sequence>MRASRTHPESTIAQLQKLLIGGEKRYTLAELAEQAQVTEQVAADFWRAMGFADTHPDQRIFTNEDVAALVDAQQLLASKVIDESTLISMLRAHSYISDRLALWQVEALVEDRARRLALDDTSARLVMLDHMRMVQPLLEKQTIYAMRRHLYSLLERTDAEYARRGRDEYAPNRYPLRRSLGFVDMVSYTSTSARLGPMALARLIKKFEYLARDVITSRGARIVKNIGDAVFYIADDLQTAADVVCALVERFNASEDILPVRASLVEGYVVSRSGDVFGPPVNLASRLVDSAPQGGVCLDAQTAQAIEAAGWGEEYYLREIEPLPMQGLGIVERYLLNRRNTITPSV</sequence>
<dbReference type="PANTHER" id="PTHR43081">
    <property type="entry name" value="ADENYLATE CYCLASE, TERMINAL-DIFFERENTIATION SPECIFIC-RELATED"/>
    <property type="match status" value="1"/>
</dbReference>
<dbReference type="InterPro" id="IPR001054">
    <property type="entry name" value="A/G_cyclase"/>
</dbReference>
<dbReference type="GO" id="GO:0004016">
    <property type="term" value="F:adenylate cyclase activity"/>
    <property type="evidence" value="ECO:0007669"/>
    <property type="project" value="UniProtKB-ARBA"/>
</dbReference>
<evidence type="ECO:0000313" key="3">
    <source>
        <dbReference type="EMBL" id="OKL47332.1"/>
    </source>
</evidence>
<dbReference type="Pfam" id="PF00211">
    <property type="entry name" value="Guanylate_cyc"/>
    <property type="match status" value="1"/>
</dbReference>
<evidence type="ECO:0000256" key="1">
    <source>
        <dbReference type="ARBA" id="ARBA00005381"/>
    </source>
</evidence>
<dbReference type="EMBL" id="MQSV01000004">
    <property type="protein sequence ID" value="OKL47332.1"/>
    <property type="molecule type" value="Genomic_DNA"/>
</dbReference>
<organism evidence="3 4">
    <name type="scientific">Boudabousia liubingyangii</name>
    <dbReference type="NCBI Taxonomy" id="1921764"/>
    <lineage>
        <taxon>Bacteria</taxon>
        <taxon>Bacillati</taxon>
        <taxon>Actinomycetota</taxon>
        <taxon>Actinomycetes</taxon>
        <taxon>Actinomycetales</taxon>
        <taxon>Actinomycetaceae</taxon>
        <taxon>Boudabousia</taxon>
    </lineage>
</organism>
<dbReference type="InterPro" id="IPR050697">
    <property type="entry name" value="Adenylyl/Guanylyl_Cyclase_3/4"/>
</dbReference>
<name>A0A1Q5PL22_9ACTO</name>
<protein>
    <recommendedName>
        <fullName evidence="2">Guanylate cyclase domain-containing protein</fullName>
    </recommendedName>
</protein>
<dbReference type="AlphaFoldDB" id="A0A1Q5PL22"/>
<dbReference type="Proteomes" id="UP000186785">
    <property type="component" value="Unassembled WGS sequence"/>
</dbReference>
<comment type="caution">
    <text evidence="3">The sequence shown here is derived from an EMBL/GenBank/DDBJ whole genome shotgun (WGS) entry which is preliminary data.</text>
</comment>
<dbReference type="GO" id="GO:0006171">
    <property type="term" value="P:cAMP biosynthetic process"/>
    <property type="evidence" value="ECO:0007669"/>
    <property type="project" value="TreeGrafter"/>
</dbReference>
<accession>A0A1Q5PL22</accession>
<gene>
    <name evidence="3" type="ORF">BSR29_06720</name>
</gene>
<dbReference type="GO" id="GO:0035556">
    <property type="term" value="P:intracellular signal transduction"/>
    <property type="evidence" value="ECO:0007669"/>
    <property type="project" value="InterPro"/>
</dbReference>
<dbReference type="PROSITE" id="PS50125">
    <property type="entry name" value="GUANYLATE_CYCLASE_2"/>
    <property type="match status" value="1"/>
</dbReference>
<dbReference type="Gene3D" id="3.30.70.1230">
    <property type="entry name" value="Nucleotide cyclase"/>
    <property type="match status" value="1"/>
</dbReference>
<proteinExistence type="inferred from homology"/>
<dbReference type="CDD" id="cd07302">
    <property type="entry name" value="CHD"/>
    <property type="match status" value="1"/>
</dbReference>
<comment type="similarity">
    <text evidence="1">Belongs to the adenylyl cyclase class-3 family.</text>
</comment>
<dbReference type="STRING" id="1921764.BSR28_07560"/>
<evidence type="ECO:0000313" key="4">
    <source>
        <dbReference type="Proteomes" id="UP000186785"/>
    </source>
</evidence>
<feature type="domain" description="Guanylate cyclase" evidence="2">
    <location>
        <begin position="179"/>
        <end position="288"/>
    </location>
</feature>
<evidence type="ECO:0000259" key="2">
    <source>
        <dbReference type="PROSITE" id="PS50125"/>
    </source>
</evidence>
<reference evidence="3 4" key="1">
    <citation type="submission" date="2016-11" db="EMBL/GenBank/DDBJ databases">
        <title>Actinomyces gypaetusis sp. nov. isolated from the vulture Gypaetus barbatus in Qinghai Tibet Plateau China.</title>
        <authorList>
            <person name="Meng X."/>
        </authorList>
    </citation>
    <scope>NUCLEOTIDE SEQUENCE [LARGE SCALE GENOMIC DNA]</scope>
    <source>
        <strain evidence="3 4">VUL4_2</strain>
    </source>
</reference>
<dbReference type="InterPro" id="IPR029787">
    <property type="entry name" value="Nucleotide_cyclase"/>
</dbReference>